<dbReference type="PANTHER" id="PTHR10605:SF56">
    <property type="entry name" value="BIFUNCTIONAL HEPARAN SULFATE N-DEACETYLASE_N-SULFOTRANSFERASE"/>
    <property type="match status" value="1"/>
</dbReference>
<evidence type="ECO:0000256" key="2">
    <source>
        <dbReference type="ARBA" id="ARBA00023180"/>
    </source>
</evidence>
<dbReference type="Pfam" id="PF00685">
    <property type="entry name" value="Sulfotransfer_1"/>
    <property type="match status" value="1"/>
</dbReference>
<name>A0A936YMJ8_9HYPH</name>
<gene>
    <name evidence="4" type="ORF">JJB09_14725</name>
</gene>
<organism evidence="4 5">
    <name type="scientific">Rhizobium setariae</name>
    <dbReference type="NCBI Taxonomy" id="2801340"/>
    <lineage>
        <taxon>Bacteria</taxon>
        <taxon>Pseudomonadati</taxon>
        <taxon>Pseudomonadota</taxon>
        <taxon>Alphaproteobacteria</taxon>
        <taxon>Hyphomicrobiales</taxon>
        <taxon>Rhizobiaceae</taxon>
        <taxon>Rhizobium/Agrobacterium group</taxon>
        <taxon>Rhizobium</taxon>
    </lineage>
</organism>
<keyword evidence="1" id="KW-0808">Transferase</keyword>
<dbReference type="RefSeq" id="WP_201659478.1">
    <property type="nucleotide sequence ID" value="NZ_JAEQNC010000007.1"/>
</dbReference>
<dbReference type="Proteomes" id="UP000633219">
    <property type="component" value="Unassembled WGS sequence"/>
</dbReference>
<reference evidence="4" key="1">
    <citation type="submission" date="2021-01" db="EMBL/GenBank/DDBJ databases">
        <title>Rhizobium sp. strain KVB221 16S ribosomal RNA gene Genome sequencing and assembly.</title>
        <authorList>
            <person name="Kang M."/>
        </authorList>
    </citation>
    <scope>NUCLEOTIDE SEQUENCE</scope>
    <source>
        <strain evidence="4">KVB221</strain>
    </source>
</reference>
<accession>A0A936YMJ8</accession>
<dbReference type="InterPro" id="IPR027417">
    <property type="entry name" value="P-loop_NTPase"/>
</dbReference>
<keyword evidence="5" id="KW-1185">Reference proteome</keyword>
<proteinExistence type="predicted"/>
<evidence type="ECO:0000313" key="5">
    <source>
        <dbReference type="Proteomes" id="UP000633219"/>
    </source>
</evidence>
<dbReference type="SUPFAM" id="SSF52540">
    <property type="entry name" value="P-loop containing nucleoside triphosphate hydrolases"/>
    <property type="match status" value="1"/>
</dbReference>
<dbReference type="GO" id="GO:0008146">
    <property type="term" value="F:sulfotransferase activity"/>
    <property type="evidence" value="ECO:0007669"/>
    <property type="project" value="InterPro"/>
</dbReference>
<evidence type="ECO:0000259" key="3">
    <source>
        <dbReference type="Pfam" id="PF00685"/>
    </source>
</evidence>
<dbReference type="Gene3D" id="3.40.50.300">
    <property type="entry name" value="P-loop containing nucleotide triphosphate hydrolases"/>
    <property type="match status" value="1"/>
</dbReference>
<feature type="domain" description="Sulfotransferase" evidence="3">
    <location>
        <begin position="6"/>
        <end position="181"/>
    </location>
</feature>
<dbReference type="AlphaFoldDB" id="A0A936YMJ8"/>
<dbReference type="EMBL" id="JAEQNC010000007">
    <property type="protein sequence ID" value="MBL0373289.1"/>
    <property type="molecule type" value="Genomic_DNA"/>
</dbReference>
<sequence length="283" mass="32768">MRLQEIDFLIIGATKSATTWLQQSLQQHSAIHMPDPELHYFSRYYERGTDWYTQQFARQPHHRLVGEKSNSYMDTPEAAPRIRRDLPHIRLIAQLRNPVERAYSDYCMLYRRGEVGKDIDQYLDPRLADGGRFLNGGLYYDQLRAFLDLYSSDRLLVLLFENIRTQPQRQLDAVRDFLLLDSELEVPPVTTKVKDKTQPVISPGLRKVLAPLKSIAKPFRQNPVFQAARSVIARELRYPPLSKDLKTRLIDYYAPQVERLGTTTGQDLSAWLSNVVPQRDPAG</sequence>
<dbReference type="InterPro" id="IPR037359">
    <property type="entry name" value="NST/OST"/>
</dbReference>
<protein>
    <submittedName>
        <fullName evidence="4">Sulfotransferase</fullName>
    </submittedName>
</protein>
<keyword evidence="2" id="KW-0325">Glycoprotein</keyword>
<dbReference type="InterPro" id="IPR000863">
    <property type="entry name" value="Sulfotransferase_dom"/>
</dbReference>
<comment type="caution">
    <text evidence="4">The sequence shown here is derived from an EMBL/GenBank/DDBJ whole genome shotgun (WGS) entry which is preliminary data.</text>
</comment>
<dbReference type="PANTHER" id="PTHR10605">
    <property type="entry name" value="HEPARAN SULFATE SULFOTRANSFERASE"/>
    <property type="match status" value="1"/>
</dbReference>
<evidence type="ECO:0000256" key="1">
    <source>
        <dbReference type="ARBA" id="ARBA00022679"/>
    </source>
</evidence>
<evidence type="ECO:0000313" key="4">
    <source>
        <dbReference type="EMBL" id="MBL0373289.1"/>
    </source>
</evidence>